<dbReference type="Gene3D" id="1.10.287.110">
    <property type="entry name" value="DnaJ domain"/>
    <property type="match status" value="1"/>
</dbReference>
<dbReference type="InterPro" id="IPR050817">
    <property type="entry name" value="DjlA_DnaK_co-chaperone"/>
</dbReference>
<dbReference type="KEGG" id="cdu:CD36_71720"/>
<protein>
    <submittedName>
        <fullName evidence="4">DnaJ like protein, putative</fullName>
    </submittedName>
</protein>
<dbReference type="EMBL" id="FM992694">
    <property type="protein sequence ID" value="CAX40725.1"/>
    <property type="molecule type" value="Genomic_DNA"/>
</dbReference>
<dbReference type="CGD" id="CAL0000164312">
    <property type="gene designation" value="Cd36_71720"/>
</dbReference>
<feature type="region of interest" description="Disordered" evidence="1">
    <location>
        <begin position="236"/>
        <end position="255"/>
    </location>
</feature>
<dbReference type="InterPro" id="IPR036869">
    <property type="entry name" value="J_dom_sf"/>
</dbReference>
<dbReference type="OrthoDB" id="10250354at2759"/>
<evidence type="ECO:0000313" key="5">
    <source>
        <dbReference type="Proteomes" id="UP000002605"/>
    </source>
</evidence>
<accession>B9WK73</accession>
<evidence type="ECO:0000313" key="3">
    <source>
        <dbReference type="CGD" id="CAL0000164312"/>
    </source>
</evidence>
<dbReference type="Pfam" id="PF00226">
    <property type="entry name" value="DnaJ"/>
    <property type="match status" value="1"/>
</dbReference>
<evidence type="ECO:0000256" key="1">
    <source>
        <dbReference type="SAM" id="MobiDB-lite"/>
    </source>
</evidence>
<dbReference type="SMART" id="SM00271">
    <property type="entry name" value="DnaJ"/>
    <property type="match status" value="1"/>
</dbReference>
<dbReference type="RefSeq" id="XP_002421390.1">
    <property type="nucleotide sequence ID" value="XM_002421345.1"/>
</dbReference>
<dbReference type="PANTHER" id="PTHR24074">
    <property type="entry name" value="CO-CHAPERONE PROTEIN DJLA"/>
    <property type="match status" value="1"/>
</dbReference>
<proteinExistence type="predicted"/>
<dbReference type="CDD" id="cd06257">
    <property type="entry name" value="DnaJ"/>
    <property type="match status" value="1"/>
</dbReference>
<feature type="domain" description="J" evidence="2">
    <location>
        <begin position="34"/>
        <end position="104"/>
    </location>
</feature>
<dbReference type="AlphaFoldDB" id="B9WK73"/>
<dbReference type="InterPro" id="IPR001623">
    <property type="entry name" value="DnaJ_domain"/>
</dbReference>
<sequence length="304" mass="35441">MNHLKYSSFSIFTTKHSVINTIRFLSTQASNNLTHYQILEIPATASIKEIKLQFKKLSKKYHPDLNQHLSDDEKDAIKEKYMQMISSYEVLKDSKRKKAYDQSINLNHKREWNNKYYGEAKYHSKTNKSHYYTSSGLNTKRHKVRFHNGYTPDNTNSNAKFTGEHVNYGDRYDVPHFDYEEHLNRNLKFEQRLIDKYLDQSTQTKILNQITRSNHDNISQELKTKHLLRHVNMIRNTNPSFSGSNSSPKYGESTTFNGSSASTAFHQNMYQKPRSTDEDSSMFKAFAILGGAGSSLYLLYQVVF</sequence>
<dbReference type="HOGENOM" id="CLU_927850_0_0_1"/>
<gene>
    <name evidence="3" type="ordered locus">Cd36_71720</name>
    <name evidence="4" type="ORF">CD36_71720</name>
</gene>
<organism evidence="4 5">
    <name type="scientific">Candida dubliniensis (strain CD36 / ATCC MYA-646 / CBS 7987 / NCPF 3949 / NRRL Y-17841)</name>
    <name type="common">Yeast</name>
    <dbReference type="NCBI Taxonomy" id="573826"/>
    <lineage>
        <taxon>Eukaryota</taxon>
        <taxon>Fungi</taxon>
        <taxon>Dikarya</taxon>
        <taxon>Ascomycota</taxon>
        <taxon>Saccharomycotina</taxon>
        <taxon>Pichiomycetes</taxon>
        <taxon>Debaryomycetaceae</taxon>
        <taxon>Candida/Lodderomyces clade</taxon>
        <taxon>Candida</taxon>
    </lineage>
</organism>
<dbReference type="eggNOG" id="KOG0715">
    <property type="taxonomic scope" value="Eukaryota"/>
</dbReference>
<dbReference type="SUPFAM" id="SSF46565">
    <property type="entry name" value="Chaperone J-domain"/>
    <property type="match status" value="1"/>
</dbReference>
<dbReference type="Proteomes" id="UP000002605">
    <property type="component" value="Chromosome 7"/>
</dbReference>
<reference evidence="4 5" key="1">
    <citation type="journal article" date="2009" name="Genome Res.">
        <title>Comparative genomics of the fungal pathogens Candida dubliniensis and Candida albicans.</title>
        <authorList>
            <person name="Jackson A.P."/>
            <person name="Gamble J.A."/>
            <person name="Yeomans T."/>
            <person name="Moran G.P."/>
            <person name="Saunders D."/>
            <person name="Harris D."/>
            <person name="Aslett M."/>
            <person name="Barrell J.F."/>
            <person name="Butler G."/>
            <person name="Citiulo F."/>
            <person name="Coleman D.C."/>
            <person name="de Groot P.W.J."/>
            <person name="Goodwin T.J."/>
            <person name="Quail M.A."/>
            <person name="McQuillan J."/>
            <person name="Munro C.A."/>
            <person name="Pain A."/>
            <person name="Poulter R.T."/>
            <person name="Rajandream M.A."/>
            <person name="Renauld H."/>
            <person name="Spiering M.J."/>
            <person name="Tivey A."/>
            <person name="Gow N.A.R."/>
            <person name="Barrell B."/>
            <person name="Sullivan D.J."/>
            <person name="Berriman M."/>
        </authorList>
    </citation>
    <scope>NUCLEOTIDE SEQUENCE [LARGE SCALE GENOMIC DNA]</scope>
    <source>
        <strain evidence="5">CD36 / ATCC MYA-646 / CBS 7987 / NCPF 3949 / NRRL Y-17841</strain>
    </source>
</reference>
<dbReference type="VEuPathDB" id="FungiDB:CD36_71720"/>
<dbReference type="PROSITE" id="PS50076">
    <property type="entry name" value="DNAJ_2"/>
    <property type="match status" value="1"/>
</dbReference>
<dbReference type="PRINTS" id="PR00625">
    <property type="entry name" value="JDOMAIN"/>
</dbReference>
<keyword evidence="5" id="KW-1185">Reference proteome</keyword>
<name>B9WK73_CANDC</name>
<dbReference type="GeneID" id="8048939"/>
<evidence type="ECO:0000259" key="2">
    <source>
        <dbReference type="PROSITE" id="PS50076"/>
    </source>
</evidence>
<evidence type="ECO:0000313" key="4">
    <source>
        <dbReference type="EMBL" id="CAX40725.1"/>
    </source>
</evidence>